<protein>
    <submittedName>
        <fullName evidence="6">NR LBD domain-containing protein</fullName>
    </submittedName>
</protein>
<dbReference type="Pfam" id="PF00104">
    <property type="entry name" value="Hormone_recep"/>
    <property type="match status" value="1"/>
</dbReference>
<dbReference type="Gene3D" id="1.10.565.10">
    <property type="entry name" value="Retinoid X Receptor"/>
    <property type="match status" value="1"/>
</dbReference>
<dbReference type="Proteomes" id="UP000887540">
    <property type="component" value="Unplaced"/>
</dbReference>
<dbReference type="InterPro" id="IPR035500">
    <property type="entry name" value="NHR-like_dom_sf"/>
</dbReference>
<dbReference type="InterPro" id="IPR051152">
    <property type="entry name" value="C.elegans_Orphan_NR"/>
</dbReference>
<dbReference type="PROSITE" id="PS51843">
    <property type="entry name" value="NR_LBD"/>
    <property type="match status" value="1"/>
</dbReference>
<evidence type="ECO:0000256" key="3">
    <source>
        <dbReference type="ARBA" id="ARBA00023170"/>
    </source>
</evidence>
<evidence type="ECO:0000256" key="2">
    <source>
        <dbReference type="ARBA" id="ARBA00023163"/>
    </source>
</evidence>
<dbReference type="InterPro" id="IPR000536">
    <property type="entry name" value="Nucl_hrmn_rcpt_lig-bd"/>
</dbReference>
<dbReference type="PANTHER" id="PTHR45680">
    <property type="entry name" value="NUCLEAR HORMONE RECEPTOR FAMILY"/>
    <property type="match status" value="1"/>
</dbReference>
<dbReference type="WBParaSite" id="ACRNAN_scaffold9833.g22034.t1">
    <property type="protein sequence ID" value="ACRNAN_scaffold9833.g22034.t1"/>
    <property type="gene ID" value="ACRNAN_scaffold9833.g22034"/>
</dbReference>
<name>A0A914ES90_9BILA</name>
<accession>A0A914ES90</accession>
<evidence type="ECO:0000256" key="1">
    <source>
        <dbReference type="ARBA" id="ARBA00023015"/>
    </source>
</evidence>
<dbReference type="AlphaFoldDB" id="A0A914ES90"/>
<evidence type="ECO:0000259" key="4">
    <source>
        <dbReference type="PROSITE" id="PS51843"/>
    </source>
</evidence>
<keyword evidence="2" id="KW-0804">Transcription</keyword>
<keyword evidence="3" id="KW-0675">Receptor</keyword>
<dbReference type="PANTHER" id="PTHR45680:SF27">
    <property type="entry name" value="NUCLEAR HORMONE RECEPTOR FAMILY"/>
    <property type="match status" value="1"/>
</dbReference>
<evidence type="ECO:0000313" key="5">
    <source>
        <dbReference type="Proteomes" id="UP000887540"/>
    </source>
</evidence>
<organism evidence="5 6">
    <name type="scientific">Acrobeloides nanus</name>
    <dbReference type="NCBI Taxonomy" id="290746"/>
    <lineage>
        <taxon>Eukaryota</taxon>
        <taxon>Metazoa</taxon>
        <taxon>Ecdysozoa</taxon>
        <taxon>Nematoda</taxon>
        <taxon>Chromadorea</taxon>
        <taxon>Rhabditida</taxon>
        <taxon>Tylenchina</taxon>
        <taxon>Cephalobomorpha</taxon>
        <taxon>Cephaloboidea</taxon>
        <taxon>Cephalobidae</taxon>
        <taxon>Acrobeloides</taxon>
    </lineage>
</organism>
<dbReference type="SUPFAM" id="SSF48508">
    <property type="entry name" value="Nuclear receptor ligand-binding domain"/>
    <property type="match status" value="1"/>
</dbReference>
<proteinExistence type="predicted"/>
<feature type="domain" description="NR LBD" evidence="4">
    <location>
        <begin position="1"/>
        <end position="107"/>
    </location>
</feature>
<sequence>MKSLKLTEYELIYLIAQILWTLQDDEDYSEQTRLVAEEVSEQIASELHNYYLYQIGLTNYAHRLVNLTKLIESSKVVLNAKKDVFILARICDLFECDLTKSELFDWKE</sequence>
<evidence type="ECO:0000313" key="6">
    <source>
        <dbReference type="WBParaSite" id="ACRNAN_scaffold9833.g22034.t1"/>
    </source>
</evidence>
<reference evidence="6" key="1">
    <citation type="submission" date="2022-11" db="UniProtKB">
        <authorList>
            <consortium name="WormBaseParasite"/>
        </authorList>
    </citation>
    <scope>IDENTIFICATION</scope>
</reference>
<keyword evidence="5" id="KW-1185">Reference proteome</keyword>
<keyword evidence="1" id="KW-0805">Transcription regulation</keyword>